<evidence type="ECO:0000313" key="2">
    <source>
        <dbReference type="Proteomes" id="UP000093355"/>
    </source>
</evidence>
<dbReference type="Pfam" id="PF13196">
    <property type="entry name" value="DUF4012"/>
    <property type="match status" value="1"/>
</dbReference>
<name>A0A1B9NDL5_9MICO</name>
<protein>
    <submittedName>
        <fullName evidence="1">Uncharacterized protein</fullName>
    </submittedName>
</protein>
<dbReference type="EMBL" id="LXMD01000021">
    <property type="protein sequence ID" value="OCG74678.1"/>
    <property type="molecule type" value="Genomic_DNA"/>
</dbReference>
<dbReference type="InterPro" id="IPR025101">
    <property type="entry name" value="DUF4012"/>
</dbReference>
<dbReference type="AlphaFoldDB" id="A0A1B9NDL5"/>
<evidence type="ECO:0000313" key="1">
    <source>
        <dbReference type="EMBL" id="OCG74678.1"/>
    </source>
</evidence>
<gene>
    <name evidence="1" type="ORF">A7J15_03865</name>
</gene>
<keyword evidence="2" id="KW-1185">Reference proteome</keyword>
<proteinExistence type="predicted"/>
<comment type="caution">
    <text evidence="1">The sequence shown here is derived from an EMBL/GenBank/DDBJ whole genome shotgun (WGS) entry which is preliminary data.</text>
</comment>
<organism evidence="1 2">
    <name type="scientific">Microbacterium sediminis</name>
    <dbReference type="NCBI Taxonomy" id="904291"/>
    <lineage>
        <taxon>Bacteria</taxon>
        <taxon>Bacillati</taxon>
        <taxon>Actinomycetota</taxon>
        <taxon>Actinomycetes</taxon>
        <taxon>Micrococcales</taxon>
        <taxon>Microbacteriaceae</taxon>
        <taxon>Microbacterium</taxon>
    </lineage>
</organism>
<sequence>MSSSRPRFRYRARRAGDHARFARRRIWPWVTAGVFALVLVVGIVGAVFAREALSVRDDLMAAKSKVGQITSLVSAGDTEGVQRVAQETLELTARADKTVAGPLWDFAAGVPFVGQNIAAVKSATQATHILVRDAVPVGVRLLETIDPSKLKLEGGGINLDPFEQAQSDLPAITAAFGAAKAKIEPIELDALHPVVSDALRELIEVVDQAAPALEMLEKYLPTLLQMLGKDEPREYMVIFQNNAEIRATGGNPATFNVMQVEAGDVEKRDDWVSAQAFNMGISGVQYADMPQETLDLYEWDFARFSQNYSRTPDFPTTAHLFNSLWQNASGEPLDGVISIDPPALARMLTVTGPVTLADGSEINADNAVSMLLFETYERFGLDGASADAYFADVADRVFEKVTSGDWDPMAMLKALQWGVEEQRIYAWFPREEEQAVSLELGIDGALSSDNEAETQVGVYVNDAAYSKLEYFYSQDVAVTCDTAARTMTTTLTMRNTITDPNLNGYTLGWRNNSLGLPRTTMILDVMYFAPPGSTITGFEPAAGDFDGWDRAGAEKGHPVQSVSVALPMGETRTVSFTSTLPEGELGPLAVRHAPTVGETPVTIDASCGGL</sequence>
<reference evidence="1 2" key="1">
    <citation type="submission" date="2016-05" db="EMBL/GenBank/DDBJ databases">
        <authorList>
            <person name="Lavstsen T."/>
            <person name="Jespersen J.S."/>
        </authorList>
    </citation>
    <scope>NUCLEOTIDE SEQUENCE [LARGE SCALE GENOMIC DNA]</scope>
    <source>
        <strain evidence="1 2">YLB-01</strain>
    </source>
</reference>
<dbReference type="STRING" id="904291.A7J15_03865"/>
<accession>A0A1B9NDL5</accession>
<dbReference type="Proteomes" id="UP000093355">
    <property type="component" value="Unassembled WGS sequence"/>
</dbReference>
<dbReference type="OrthoDB" id="3203519at2"/>
<dbReference type="RefSeq" id="WP_067024778.1">
    <property type="nucleotide sequence ID" value="NZ_CP038256.1"/>
</dbReference>